<sequence length="203" mass="22082">MTPSPTFLAALVTSLLEDEPVQENPHHRRLLDTLLEIQQLDQQIFDFAGTDTPTGACPFGDVVDFAGLLLARVDAGDELRQLLSSPCCCPTPTAAKNAPADVADAPHPSWPEPSESIVHACLKVFADLGDPDAMASTDLVSALRHLPGAAEGHWRYADLTPARLAKLLACYEVSTRDITLPDGRRRKSYRRAALQSTLRDRLC</sequence>
<name>A0A2A2DAA1_9ACTN</name>
<dbReference type="AlphaFoldDB" id="A0A2A2DAA1"/>
<keyword evidence="3" id="KW-1185">Reference proteome</keyword>
<dbReference type="Proteomes" id="UP000218944">
    <property type="component" value="Unassembled WGS sequence"/>
</dbReference>
<evidence type="ECO:0000313" key="2">
    <source>
        <dbReference type="EMBL" id="PAU48401.1"/>
    </source>
</evidence>
<comment type="caution">
    <text evidence="2">The sequence shown here is derived from an EMBL/GenBank/DDBJ whole genome shotgun (WGS) entry which is preliminary data.</text>
</comment>
<dbReference type="Pfam" id="PF12307">
    <property type="entry name" value="DUF3631"/>
    <property type="match status" value="1"/>
</dbReference>
<protein>
    <recommendedName>
        <fullName evidence="1">DUF3631 domain-containing protein</fullName>
    </recommendedName>
</protein>
<dbReference type="EMBL" id="NSJV01000254">
    <property type="protein sequence ID" value="PAU48401.1"/>
    <property type="molecule type" value="Genomic_DNA"/>
</dbReference>
<organism evidence="2 3">
    <name type="scientific">Streptomyces albireticuli</name>
    <dbReference type="NCBI Taxonomy" id="1940"/>
    <lineage>
        <taxon>Bacteria</taxon>
        <taxon>Bacillati</taxon>
        <taxon>Actinomycetota</taxon>
        <taxon>Actinomycetes</taxon>
        <taxon>Kitasatosporales</taxon>
        <taxon>Streptomycetaceae</taxon>
        <taxon>Streptomyces</taxon>
    </lineage>
</organism>
<dbReference type="RefSeq" id="WP_095581199.1">
    <property type="nucleotide sequence ID" value="NZ_JAJQQS010000010.1"/>
</dbReference>
<reference evidence="2 3" key="1">
    <citation type="submission" date="2017-08" db="EMBL/GenBank/DDBJ databases">
        <title>Genome sequence of Streptomyces albireticuli NRRL B-1670.</title>
        <authorList>
            <person name="Graham D.E."/>
            <person name="Mahan K.M."/>
            <person name="Klingeman D.M."/>
            <person name="Hettich R.L."/>
            <person name="Parry R.J."/>
            <person name="Spain J.C."/>
        </authorList>
    </citation>
    <scope>NUCLEOTIDE SEQUENCE [LARGE SCALE GENOMIC DNA]</scope>
    <source>
        <strain evidence="2 3">NRRL B-1670</strain>
    </source>
</reference>
<accession>A0A2A2DAA1</accession>
<evidence type="ECO:0000259" key="1">
    <source>
        <dbReference type="Pfam" id="PF12307"/>
    </source>
</evidence>
<feature type="domain" description="DUF3631" evidence="1">
    <location>
        <begin position="92"/>
        <end position="196"/>
    </location>
</feature>
<gene>
    <name evidence="2" type="ORF">CK936_13490</name>
</gene>
<proteinExistence type="predicted"/>
<evidence type="ECO:0000313" key="3">
    <source>
        <dbReference type="Proteomes" id="UP000218944"/>
    </source>
</evidence>
<dbReference type="InterPro" id="IPR022081">
    <property type="entry name" value="DUF3631"/>
</dbReference>